<dbReference type="EMBL" id="VULP01000020">
    <property type="protein sequence ID" value="MSU82639.1"/>
    <property type="molecule type" value="Genomic_DNA"/>
</dbReference>
<evidence type="ECO:0000256" key="2">
    <source>
        <dbReference type="ARBA" id="ARBA00022840"/>
    </source>
</evidence>
<dbReference type="PANTHER" id="PTHR20953:SF3">
    <property type="entry name" value="P-LOOP CONTAINING NUCLEOSIDE TRIPHOSPHATE HYDROLASES SUPERFAMILY PROTEIN"/>
    <property type="match status" value="1"/>
</dbReference>
<feature type="domain" description="Stage III sporulation protein AA AAA+ ATPase" evidence="3">
    <location>
        <begin position="7"/>
        <end position="319"/>
    </location>
</feature>
<evidence type="ECO:0000256" key="1">
    <source>
        <dbReference type="ARBA" id="ARBA00022741"/>
    </source>
</evidence>
<comment type="caution">
    <text evidence="4">The sequence shown here is derived from an EMBL/GenBank/DDBJ whole genome shotgun (WGS) entry which is preliminary data.</text>
</comment>
<dbReference type="AlphaFoldDB" id="A0A6N7Y0Q9"/>
<dbReference type="PANTHER" id="PTHR20953">
    <property type="entry name" value="KINASE-RELATED"/>
    <property type="match status" value="1"/>
</dbReference>
<dbReference type="RefSeq" id="WP_154581201.1">
    <property type="nucleotide sequence ID" value="NZ_VULP01000020.1"/>
</dbReference>
<organism evidence="4 5">
    <name type="scientific">Anaerobutyricum soehngenii</name>
    <dbReference type="NCBI Taxonomy" id="105843"/>
    <lineage>
        <taxon>Bacteria</taxon>
        <taxon>Bacillati</taxon>
        <taxon>Bacillota</taxon>
        <taxon>Clostridia</taxon>
        <taxon>Lachnospirales</taxon>
        <taxon>Lachnospiraceae</taxon>
        <taxon>Anaerobutyricum</taxon>
    </lineage>
</organism>
<keyword evidence="2" id="KW-0067">ATP-binding</keyword>
<dbReference type="InterPro" id="IPR045735">
    <property type="entry name" value="Spore_III_AA_AAA+_ATPase"/>
</dbReference>
<evidence type="ECO:0000313" key="5">
    <source>
        <dbReference type="Proteomes" id="UP000433359"/>
    </source>
</evidence>
<dbReference type="Gene3D" id="3.40.50.300">
    <property type="entry name" value="P-loop containing nucleotide triphosphate hydrolases"/>
    <property type="match status" value="1"/>
</dbReference>
<accession>A0A6N7Y0Q9</accession>
<reference evidence="4 5" key="1">
    <citation type="submission" date="2019-08" db="EMBL/GenBank/DDBJ databases">
        <title>In-depth cultivation of the pig gut microbiome towards novel bacterial diversity and tailored functional studies.</title>
        <authorList>
            <person name="Wylensek D."/>
            <person name="Hitch T.C.A."/>
            <person name="Clavel T."/>
        </authorList>
    </citation>
    <scope>NUCLEOTIDE SEQUENCE [LARGE SCALE GENOMIC DNA]</scope>
    <source>
        <strain evidence="4 5">BSM-383-APC-4H</strain>
    </source>
</reference>
<keyword evidence="1" id="KW-0547">Nucleotide-binding</keyword>
<dbReference type="GO" id="GO:0005524">
    <property type="term" value="F:ATP binding"/>
    <property type="evidence" value="ECO:0007669"/>
    <property type="project" value="UniProtKB-KW"/>
</dbReference>
<protein>
    <submittedName>
        <fullName evidence="4">Stage III sporulation protein AA</fullName>
    </submittedName>
</protein>
<sequence length="325" mass="37439">MKEKVDQEELLRIFPGKLRKRIEEKVSFEEVTEIRLRTGLPISIVTAEESYFLQKQEGCGEREKEEKQEEYWILSPEELKIIFEKLSQYSVFAYKEEIGEGYITLKGGHRAGLCGKYYYDGIEKPQIKNISSINLRVAREVKNCALPIVPWLFEGEEFCHTLLISAPGCGKTTYLRDLIRLLSDGTGSISGKNVSVVDERSEIGNRTRMGEGFYLGKRTDLLDHCPKAEGMLMLLRTMTPEILAADEIGGKEDMKALAYVRNCGCKLLMTIHGSSLQDLFFRPVVGKYLKQFPFERYIYLEKGKKAERRIRIYAKQGEELLWQNY</sequence>
<dbReference type="SUPFAM" id="SSF52540">
    <property type="entry name" value="P-loop containing nucleoside triphosphate hydrolases"/>
    <property type="match status" value="1"/>
</dbReference>
<evidence type="ECO:0000313" key="4">
    <source>
        <dbReference type="EMBL" id="MSU82639.1"/>
    </source>
</evidence>
<name>A0A6N7Y0Q9_9FIRM</name>
<evidence type="ECO:0000259" key="3">
    <source>
        <dbReference type="Pfam" id="PF19568"/>
    </source>
</evidence>
<gene>
    <name evidence="4" type="ORF">FYJ25_09880</name>
</gene>
<dbReference type="Pfam" id="PF19568">
    <property type="entry name" value="Spore_III_AA"/>
    <property type="match status" value="1"/>
</dbReference>
<proteinExistence type="predicted"/>
<dbReference type="InterPro" id="IPR027417">
    <property type="entry name" value="P-loop_NTPase"/>
</dbReference>
<dbReference type="Proteomes" id="UP000433359">
    <property type="component" value="Unassembled WGS sequence"/>
</dbReference>